<feature type="compositionally biased region" description="Low complexity" evidence="9">
    <location>
        <begin position="23"/>
        <end position="40"/>
    </location>
</feature>
<keyword evidence="8" id="KW-0472">Membrane</keyword>
<name>A0AAP0P777_9MAGN</name>
<accession>A0AAP0P777</accession>
<keyword evidence="7" id="KW-0408">Iron</keyword>
<evidence type="ECO:0000313" key="11">
    <source>
        <dbReference type="Proteomes" id="UP001419268"/>
    </source>
</evidence>
<evidence type="ECO:0000256" key="1">
    <source>
        <dbReference type="ARBA" id="ARBA00004370"/>
    </source>
</evidence>
<dbReference type="EMBL" id="JBBNAG010000005">
    <property type="protein sequence ID" value="KAK9133702.1"/>
    <property type="molecule type" value="Genomic_DNA"/>
</dbReference>
<evidence type="ECO:0000313" key="10">
    <source>
        <dbReference type="EMBL" id="KAK9133702.1"/>
    </source>
</evidence>
<dbReference type="Pfam" id="PF03100">
    <property type="entry name" value="CcmE"/>
    <property type="match status" value="1"/>
</dbReference>
<feature type="region of interest" description="Disordered" evidence="9">
    <location>
        <begin position="79"/>
        <end position="106"/>
    </location>
</feature>
<dbReference type="Proteomes" id="UP001419268">
    <property type="component" value="Unassembled WGS sequence"/>
</dbReference>
<comment type="subcellular location">
    <subcellularLocation>
        <location evidence="1">Membrane</location>
    </subcellularLocation>
</comment>
<dbReference type="GO" id="GO:0017004">
    <property type="term" value="P:cytochrome complex assembly"/>
    <property type="evidence" value="ECO:0007669"/>
    <property type="project" value="UniProtKB-KW"/>
</dbReference>
<evidence type="ECO:0000256" key="8">
    <source>
        <dbReference type="ARBA" id="ARBA00023136"/>
    </source>
</evidence>
<keyword evidence="6" id="KW-1133">Transmembrane helix</keyword>
<dbReference type="InterPro" id="IPR004329">
    <property type="entry name" value="CcmE"/>
</dbReference>
<gene>
    <name evidence="10" type="ORF">Scep_013230</name>
</gene>
<evidence type="ECO:0000256" key="3">
    <source>
        <dbReference type="ARBA" id="ARBA00022692"/>
    </source>
</evidence>
<keyword evidence="3" id="KW-0812">Transmembrane</keyword>
<proteinExistence type="predicted"/>
<keyword evidence="4" id="KW-0479">Metal-binding</keyword>
<dbReference type="GO" id="GO:0020037">
    <property type="term" value="F:heme binding"/>
    <property type="evidence" value="ECO:0007669"/>
    <property type="project" value="InterPro"/>
</dbReference>
<evidence type="ECO:0000256" key="9">
    <source>
        <dbReference type="SAM" id="MobiDB-lite"/>
    </source>
</evidence>
<keyword evidence="11" id="KW-1185">Reference proteome</keyword>
<organism evidence="10 11">
    <name type="scientific">Stephania cephalantha</name>
    <dbReference type="NCBI Taxonomy" id="152367"/>
    <lineage>
        <taxon>Eukaryota</taxon>
        <taxon>Viridiplantae</taxon>
        <taxon>Streptophyta</taxon>
        <taxon>Embryophyta</taxon>
        <taxon>Tracheophyta</taxon>
        <taxon>Spermatophyta</taxon>
        <taxon>Magnoliopsida</taxon>
        <taxon>Ranunculales</taxon>
        <taxon>Menispermaceae</taxon>
        <taxon>Menispermoideae</taxon>
        <taxon>Cissampelideae</taxon>
        <taxon>Stephania</taxon>
    </lineage>
</organism>
<dbReference type="GO" id="GO:0005886">
    <property type="term" value="C:plasma membrane"/>
    <property type="evidence" value="ECO:0007669"/>
    <property type="project" value="InterPro"/>
</dbReference>
<sequence length="154" mass="16267">MFAPGNSRTGGSGPTHSPKTLTSPESASAGSSSSGVARPASSPFMEFVVTEASSPTSLSATGAPPGLVREGHSVVVEGFVRPLEDPDKERRRRGPRRPGDRPLLVRHRGLAKHDEKYMPAEVAKAIDANKKKIAAAAASAAEAQDEERERNQRS</sequence>
<dbReference type="SUPFAM" id="SSF82093">
    <property type="entry name" value="Heme chaperone CcmE"/>
    <property type="match status" value="1"/>
</dbReference>
<dbReference type="Gene3D" id="2.40.50.140">
    <property type="entry name" value="Nucleic acid-binding proteins"/>
    <property type="match status" value="1"/>
</dbReference>
<evidence type="ECO:0000256" key="4">
    <source>
        <dbReference type="ARBA" id="ARBA00022723"/>
    </source>
</evidence>
<reference evidence="10 11" key="1">
    <citation type="submission" date="2024-01" db="EMBL/GenBank/DDBJ databases">
        <title>Genome assemblies of Stephania.</title>
        <authorList>
            <person name="Yang L."/>
        </authorList>
    </citation>
    <scope>NUCLEOTIDE SEQUENCE [LARGE SCALE GENOMIC DNA]</scope>
    <source>
        <strain evidence="10">JXDWG</strain>
        <tissue evidence="10">Leaf</tissue>
    </source>
</reference>
<keyword evidence="5" id="KW-0201">Cytochrome c-type biogenesis</keyword>
<protein>
    <submittedName>
        <fullName evidence="10">Uncharacterized protein</fullName>
    </submittedName>
</protein>
<feature type="region of interest" description="Disordered" evidence="9">
    <location>
        <begin position="1"/>
        <end position="40"/>
    </location>
</feature>
<evidence type="ECO:0000256" key="2">
    <source>
        <dbReference type="ARBA" id="ARBA00022617"/>
    </source>
</evidence>
<keyword evidence="2" id="KW-0349">Heme</keyword>
<comment type="caution">
    <text evidence="10">The sequence shown here is derived from an EMBL/GenBank/DDBJ whole genome shotgun (WGS) entry which is preliminary data.</text>
</comment>
<dbReference type="InterPro" id="IPR012340">
    <property type="entry name" value="NA-bd_OB-fold"/>
</dbReference>
<evidence type="ECO:0000256" key="6">
    <source>
        <dbReference type="ARBA" id="ARBA00022989"/>
    </source>
</evidence>
<dbReference type="GO" id="GO:0046872">
    <property type="term" value="F:metal ion binding"/>
    <property type="evidence" value="ECO:0007669"/>
    <property type="project" value="UniProtKB-KW"/>
</dbReference>
<dbReference type="GO" id="GO:0017003">
    <property type="term" value="P:protein-heme linkage"/>
    <property type="evidence" value="ECO:0007669"/>
    <property type="project" value="InterPro"/>
</dbReference>
<dbReference type="PANTHER" id="PTHR34128">
    <property type="entry name" value="CYTOCHROME C-TYPE BIOGENESIS PROTEIN CCME HOMOLOG, MITOCHONDRIAL"/>
    <property type="match status" value="1"/>
</dbReference>
<dbReference type="PANTHER" id="PTHR34128:SF2">
    <property type="entry name" value="CYTOCHROME C-TYPE BIOGENESIS PROTEIN CCME HOMOLOG, MITOCHONDRIAL"/>
    <property type="match status" value="1"/>
</dbReference>
<evidence type="ECO:0000256" key="7">
    <source>
        <dbReference type="ARBA" id="ARBA00023004"/>
    </source>
</evidence>
<dbReference type="AlphaFoldDB" id="A0AAP0P777"/>
<feature type="region of interest" description="Disordered" evidence="9">
    <location>
        <begin position="132"/>
        <end position="154"/>
    </location>
</feature>
<dbReference type="InterPro" id="IPR036127">
    <property type="entry name" value="CcmE-like_sf"/>
</dbReference>
<evidence type="ECO:0000256" key="5">
    <source>
        <dbReference type="ARBA" id="ARBA00022748"/>
    </source>
</evidence>